<accession>A0A5I0D6G4</accession>
<sequence length="203" mass="23065">MRKQVYISSDYSEEHGDRDVVDILNQWGADNRYKVNFIDMSQVVSGSVSGDPDCRSCDLKQEFNRQINASSTVIFVVGDKTASRKAGSSCLRVTGGQGDCNCTPYKQNTNGSKPCKVCHMSFPGVDDDVGNINKYSYLQHEFEQAKKRKKTIIVVYNSLRKESSWLPSYMEDYKLNAQPFWTKNNLNEKVGDYAYIKRMLGYA</sequence>
<evidence type="ECO:0000313" key="1">
    <source>
        <dbReference type="EMBL" id="EBV0637956.1"/>
    </source>
</evidence>
<protein>
    <recommendedName>
        <fullName evidence="2">Molecular chaperone Tir</fullName>
    </recommendedName>
</protein>
<comment type="caution">
    <text evidence="1">The sequence shown here is derived from an EMBL/GenBank/DDBJ whole genome shotgun (WGS) entry which is preliminary data.</text>
</comment>
<dbReference type="EMBL" id="AAHEBA010000045">
    <property type="protein sequence ID" value="EBV0637956.1"/>
    <property type="molecule type" value="Genomic_DNA"/>
</dbReference>
<gene>
    <name evidence="1" type="ORF">DNM41_24130</name>
</gene>
<proteinExistence type="predicted"/>
<name>A0A5I0D6G4_SALET</name>
<reference evidence="1" key="1">
    <citation type="submission" date="2018-06" db="EMBL/GenBank/DDBJ databases">
        <authorList>
            <person name="Ashton P.M."/>
            <person name="Dallman T."/>
            <person name="Nair S."/>
            <person name="De Pinna E."/>
            <person name="Peters T."/>
            <person name="Grant K."/>
        </authorList>
    </citation>
    <scope>NUCLEOTIDE SEQUENCE</scope>
    <source>
        <strain evidence="1">458084</strain>
    </source>
</reference>
<evidence type="ECO:0008006" key="2">
    <source>
        <dbReference type="Google" id="ProtNLM"/>
    </source>
</evidence>
<dbReference type="AlphaFoldDB" id="A0A5I0D6G4"/>
<organism evidence="1">
    <name type="scientific">Salmonella enterica subsp. enterica serovar Ouagadougou</name>
    <dbReference type="NCBI Taxonomy" id="2564899"/>
    <lineage>
        <taxon>Bacteria</taxon>
        <taxon>Pseudomonadati</taxon>
        <taxon>Pseudomonadota</taxon>
        <taxon>Gammaproteobacteria</taxon>
        <taxon>Enterobacterales</taxon>
        <taxon>Enterobacteriaceae</taxon>
        <taxon>Salmonella</taxon>
    </lineage>
</organism>